<evidence type="ECO:0000256" key="1">
    <source>
        <dbReference type="ARBA" id="ARBA00012513"/>
    </source>
</evidence>
<name>A0A7S0PN29_MICPS</name>
<dbReference type="SUPFAM" id="SSF56112">
    <property type="entry name" value="Protein kinase-like (PK-like)"/>
    <property type="match status" value="1"/>
</dbReference>
<evidence type="ECO:0000256" key="7">
    <source>
        <dbReference type="ARBA" id="ARBA00047899"/>
    </source>
</evidence>
<protein>
    <recommendedName>
        <fullName evidence="1">non-specific serine/threonine protein kinase</fullName>
        <ecNumber evidence="1">2.7.11.1</ecNumber>
    </recommendedName>
</protein>
<dbReference type="EC" id="2.7.11.1" evidence="1"/>
<accession>A0A7S0PN29</accession>
<dbReference type="Gene3D" id="1.20.5.170">
    <property type="match status" value="1"/>
</dbReference>
<evidence type="ECO:0000256" key="2">
    <source>
        <dbReference type="ARBA" id="ARBA00022527"/>
    </source>
</evidence>
<dbReference type="SMART" id="SM00220">
    <property type="entry name" value="S_TKc"/>
    <property type="match status" value="1"/>
</dbReference>
<evidence type="ECO:0000256" key="9">
    <source>
        <dbReference type="SAM" id="MobiDB-lite"/>
    </source>
</evidence>
<comment type="catalytic activity">
    <reaction evidence="7">
        <text>L-threonyl-[protein] + ATP = O-phospho-L-threonyl-[protein] + ADP + H(+)</text>
        <dbReference type="Rhea" id="RHEA:46608"/>
        <dbReference type="Rhea" id="RHEA-COMP:11060"/>
        <dbReference type="Rhea" id="RHEA-COMP:11605"/>
        <dbReference type="ChEBI" id="CHEBI:15378"/>
        <dbReference type="ChEBI" id="CHEBI:30013"/>
        <dbReference type="ChEBI" id="CHEBI:30616"/>
        <dbReference type="ChEBI" id="CHEBI:61977"/>
        <dbReference type="ChEBI" id="CHEBI:456216"/>
        <dbReference type="EC" id="2.7.11.1"/>
    </reaction>
</comment>
<dbReference type="PANTHER" id="PTHR22967">
    <property type="entry name" value="SERINE/THREONINE PROTEIN KINASE"/>
    <property type="match status" value="1"/>
</dbReference>
<evidence type="ECO:0000256" key="5">
    <source>
        <dbReference type="ARBA" id="ARBA00022777"/>
    </source>
</evidence>
<dbReference type="Pfam" id="PF00069">
    <property type="entry name" value="Pkinase"/>
    <property type="match status" value="1"/>
</dbReference>
<dbReference type="PROSITE" id="PS00108">
    <property type="entry name" value="PROTEIN_KINASE_ST"/>
    <property type="match status" value="1"/>
</dbReference>
<dbReference type="GO" id="GO:0004674">
    <property type="term" value="F:protein serine/threonine kinase activity"/>
    <property type="evidence" value="ECO:0007669"/>
    <property type="project" value="UniProtKB-KW"/>
</dbReference>
<proteinExistence type="predicted"/>
<feature type="region of interest" description="Disordered" evidence="9">
    <location>
        <begin position="13"/>
        <end position="33"/>
    </location>
</feature>
<keyword evidence="6" id="KW-0067">ATP-binding</keyword>
<sequence length="568" mass="61354">MFHSMRKALKDVGLSSGVKQGSATAGGRPSDLSGATLSVAGRHWLVEEMFAEGGMARVYKARELSTSTRVAMKQMLVPVDRQDAQSEAEREADLHARLSDHPNVVTLFSRDVSRAEAHRPDGGFMQTLLVMELCERSLAQHINAHVESKTRMTEEEVLRAFAACSGAVGYMHSQTPPLIHRDVKPENLLLAPDGIWKLCDFGSVAVGELVMNTPMERARAETDVGKNTTPTYRAPEMWDVFRWGAIGKPADVWALGCLLYQLCFQRLPFGAEAKMPALNGSYSLPSGHGRSAGVVRLISEMLRVEPSERPVAADLTGRAERLAETGGVVEGDDNCETNMTVGSFQNSDAGDEGGWANFDDTPPAMFSGHGHGTAPGWTSFDDATPSIASTVVDQSAEMDSLKAQLADALASNRRLTEQLSAAVDTISTLRGEVDSLKRGSEPSMPSPRIPPPGASLPPQSPTFPPRPREAASPVKWVLKSPDEAGERKVRISSASDAPSEGRPGGEKVLERVSSIASDRSTPRHTRTRSEPNPSFKYFEYGAFEDEDDENDPGIPANARKTGKGYALL</sequence>
<evidence type="ECO:0000256" key="4">
    <source>
        <dbReference type="ARBA" id="ARBA00022741"/>
    </source>
</evidence>
<dbReference type="EMBL" id="HBEV01004154">
    <property type="protein sequence ID" value="CAD8581532.1"/>
    <property type="molecule type" value="Transcribed_RNA"/>
</dbReference>
<keyword evidence="5" id="KW-0418">Kinase</keyword>
<keyword evidence="4" id="KW-0547">Nucleotide-binding</keyword>
<dbReference type="InterPro" id="IPR011009">
    <property type="entry name" value="Kinase-like_dom_sf"/>
</dbReference>
<dbReference type="GO" id="GO:0005524">
    <property type="term" value="F:ATP binding"/>
    <property type="evidence" value="ECO:0007669"/>
    <property type="project" value="UniProtKB-KW"/>
</dbReference>
<keyword evidence="2" id="KW-0723">Serine/threonine-protein kinase</keyword>
<gene>
    <name evidence="11" type="ORF">MSP1404_LOCUS3146</name>
</gene>
<feature type="region of interest" description="Disordered" evidence="9">
    <location>
        <begin position="347"/>
        <end position="381"/>
    </location>
</feature>
<evidence type="ECO:0000256" key="3">
    <source>
        <dbReference type="ARBA" id="ARBA00022679"/>
    </source>
</evidence>
<feature type="compositionally biased region" description="Basic and acidic residues" evidence="9">
    <location>
        <begin position="480"/>
        <end position="489"/>
    </location>
</feature>
<feature type="region of interest" description="Disordered" evidence="9">
    <location>
        <begin position="432"/>
        <end position="568"/>
    </location>
</feature>
<dbReference type="PANTHER" id="PTHR22967:SF57">
    <property type="entry name" value="AUXILIN, ISOFORM A-RELATED"/>
    <property type="match status" value="1"/>
</dbReference>
<dbReference type="Gene3D" id="1.10.510.10">
    <property type="entry name" value="Transferase(Phosphotransferase) domain 1"/>
    <property type="match status" value="1"/>
</dbReference>
<keyword evidence="3" id="KW-0808">Transferase</keyword>
<organism evidence="11">
    <name type="scientific">Micromonas pusilla</name>
    <name type="common">Picoplanktonic green alga</name>
    <name type="synonym">Chromulina pusilla</name>
    <dbReference type="NCBI Taxonomy" id="38833"/>
    <lineage>
        <taxon>Eukaryota</taxon>
        <taxon>Viridiplantae</taxon>
        <taxon>Chlorophyta</taxon>
        <taxon>Mamiellophyceae</taxon>
        <taxon>Mamiellales</taxon>
        <taxon>Mamiellaceae</taxon>
        <taxon>Micromonas</taxon>
    </lineage>
</organism>
<feature type="compositionally biased region" description="Acidic residues" evidence="9">
    <location>
        <begin position="542"/>
        <end position="551"/>
    </location>
</feature>
<evidence type="ECO:0000256" key="6">
    <source>
        <dbReference type="ARBA" id="ARBA00022840"/>
    </source>
</evidence>
<dbReference type="AlphaFoldDB" id="A0A7S0PN29"/>
<dbReference type="PROSITE" id="PS50011">
    <property type="entry name" value="PROTEIN_KINASE_DOM"/>
    <property type="match status" value="1"/>
</dbReference>
<evidence type="ECO:0000256" key="8">
    <source>
        <dbReference type="ARBA" id="ARBA00048679"/>
    </source>
</evidence>
<feature type="domain" description="Protein kinase" evidence="10">
    <location>
        <begin position="44"/>
        <end position="322"/>
    </location>
</feature>
<dbReference type="InterPro" id="IPR000719">
    <property type="entry name" value="Prot_kinase_dom"/>
</dbReference>
<comment type="catalytic activity">
    <reaction evidence="8">
        <text>L-seryl-[protein] + ATP = O-phospho-L-seryl-[protein] + ADP + H(+)</text>
        <dbReference type="Rhea" id="RHEA:17989"/>
        <dbReference type="Rhea" id="RHEA-COMP:9863"/>
        <dbReference type="Rhea" id="RHEA-COMP:11604"/>
        <dbReference type="ChEBI" id="CHEBI:15378"/>
        <dbReference type="ChEBI" id="CHEBI:29999"/>
        <dbReference type="ChEBI" id="CHEBI:30616"/>
        <dbReference type="ChEBI" id="CHEBI:83421"/>
        <dbReference type="ChEBI" id="CHEBI:456216"/>
        <dbReference type="EC" id="2.7.11.1"/>
    </reaction>
</comment>
<evidence type="ECO:0000259" key="10">
    <source>
        <dbReference type="PROSITE" id="PS50011"/>
    </source>
</evidence>
<dbReference type="InterPro" id="IPR008271">
    <property type="entry name" value="Ser/Thr_kinase_AS"/>
</dbReference>
<evidence type="ECO:0000313" key="11">
    <source>
        <dbReference type="EMBL" id="CAD8581532.1"/>
    </source>
</evidence>
<feature type="compositionally biased region" description="Pro residues" evidence="9">
    <location>
        <begin position="444"/>
        <end position="465"/>
    </location>
</feature>
<dbReference type="GO" id="GO:0005737">
    <property type="term" value="C:cytoplasm"/>
    <property type="evidence" value="ECO:0007669"/>
    <property type="project" value="TreeGrafter"/>
</dbReference>
<reference evidence="11" key="1">
    <citation type="submission" date="2021-01" db="EMBL/GenBank/DDBJ databases">
        <authorList>
            <person name="Corre E."/>
            <person name="Pelletier E."/>
            <person name="Niang G."/>
            <person name="Scheremetjew M."/>
            <person name="Finn R."/>
            <person name="Kale V."/>
            <person name="Holt S."/>
            <person name="Cochrane G."/>
            <person name="Meng A."/>
            <person name="Brown T."/>
            <person name="Cohen L."/>
        </authorList>
    </citation>
    <scope>NUCLEOTIDE SEQUENCE</scope>
    <source>
        <strain evidence="11">CCMP494</strain>
    </source>
</reference>